<dbReference type="OrthoDB" id="958273at2"/>
<proteinExistence type="inferred from homology"/>
<gene>
    <name evidence="9" type="ORF">SAMN05421874_107209</name>
</gene>
<sequence>MRRVRRAVADLHPSSAALVMATGVVSTGLALFEWTLLSYALLVVAVAAFAVLLVAYAWRAIAYPRRVMADAQDPGRAFGYFTLVAAANVVGIRLDLDHHLFATAALTLAAVPVWLLLTYAVPAALVTGNRVRAVLPRMNGTWFLWVVSTQSVAAAVATVAGWRPGLAGPLAPLAVAFWGIGVVLYVILTCLVTTRLLADPVDPHALGPAYWVYMGDTAITVLAAAKILALPATLPILVETRHVVSGVAFVLWAFGTWWIPLLLLFTVWRHFVPGARMGYEPTLWGMVFPLGMYAAASASYGAETGLGFMVTIARVELWAGFVAWLGVAVAMARALLRRRPETTGIQ</sequence>
<dbReference type="InterPro" id="IPR051629">
    <property type="entry name" value="Sulfite_efflux_TDT"/>
</dbReference>
<protein>
    <submittedName>
        <fullName evidence="9">Tellurite resistance protein TehA</fullName>
    </submittedName>
</protein>
<feature type="transmembrane region" description="Helical" evidence="8">
    <location>
        <begin position="77"/>
        <end position="94"/>
    </location>
</feature>
<dbReference type="Pfam" id="PF03595">
    <property type="entry name" value="SLAC1"/>
    <property type="match status" value="1"/>
</dbReference>
<dbReference type="GO" id="GO:0000319">
    <property type="term" value="F:sulfite transmembrane transporter activity"/>
    <property type="evidence" value="ECO:0007669"/>
    <property type="project" value="TreeGrafter"/>
</dbReference>
<comment type="subcellular location">
    <subcellularLocation>
        <location evidence="1">Cell membrane</location>
        <topology evidence="1">Multi-pass membrane protein</topology>
    </subcellularLocation>
</comment>
<dbReference type="GO" id="GO:0005886">
    <property type="term" value="C:plasma membrane"/>
    <property type="evidence" value="ECO:0007669"/>
    <property type="project" value="UniProtKB-SubCell"/>
</dbReference>
<feature type="transmembrane region" description="Helical" evidence="8">
    <location>
        <begin position="100"/>
        <end position="121"/>
    </location>
</feature>
<keyword evidence="4" id="KW-1003">Cell membrane</keyword>
<feature type="transmembrane region" description="Helical" evidence="8">
    <location>
        <begin position="12"/>
        <end position="32"/>
    </location>
</feature>
<evidence type="ECO:0000256" key="6">
    <source>
        <dbReference type="ARBA" id="ARBA00022989"/>
    </source>
</evidence>
<dbReference type="EMBL" id="FNFB01000007">
    <property type="protein sequence ID" value="SDK40272.1"/>
    <property type="molecule type" value="Genomic_DNA"/>
</dbReference>
<organism evidence="9 10">
    <name type="scientific">Nonomuraea maritima</name>
    <dbReference type="NCBI Taxonomy" id="683260"/>
    <lineage>
        <taxon>Bacteria</taxon>
        <taxon>Bacillati</taxon>
        <taxon>Actinomycetota</taxon>
        <taxon>Actinomycetes</taxon>
        <taxon>Streptosporangiales</taxon>
        <taxon>Streptosporangiaceae</taxon>
        <taxon>Nonomuraea</taxon>
    </lineage>
</organism>
<evidence type="ECO:0000256" key="5">
    <source>
        <dbReference type="ARBA" id="ARBA00022692"/>
    </source>
</evidence>
<feature type="transmembrane region" description="Helical" evidence="8">
    <location>
        <begin position="210"/>
        <end position="229"/>
    </location>
</feature>
<feature type="transmembrane region" description="Helical" evidence="8">
    <location>
        <begin position="283"/>
        <end position="302"/>
    </location>
</feature>
<evidence type="ECO:0000256" key="4">
    <source>
        <dbReference type="ARBA" id="ARBA00022475"/>
    </source>
</evidence>
<reference evidence="9 10" key="1">
    <citation type="submission" date="2016-10" db="EMBL/GenBank/DDBJ databases">
        <authorList>
            <person name="de Groot N.N."/>
        </authorList>
    </citation>
    <scope>NUCLEOTIDE SEQUENCE [LARGE SCALE GENOMIC DNA]</scope>
    <source>
        <strain evidence="9 10">CGMCC 4.5681</strain>
    </source>
</reference>
<feature type="transmembrane region" description="Helical" evidence="8">
    <location>
        <begin position="249"/>
        <end position="271"/>
    </location>
</feature>
<evidence type="ECO:0000313" key="9">
    <source>
        <dbReference type="EMBL" id="SDK40272.1"/>
    </source>
</evidence>
<dbReference type="CDD" id="cd09319">
    <property type="entry name" value="TDT_like_1"/>
    <property type="match status" value="1"/>
</dbReference>
<evidence type="ECO:0000256" key="2">
    <source>
        <dbReference type="ARBA" id="ARBA00008566"/>
    </source>
</evidence>
<dbReference type="InterPro" id="IPR004695">
    <property type="entry name" value="SLAC1/Mae1/Ssu1/TehA"/>
</dbReference>
<dbReference type="RefSeq" id="WP_090764459.1">
    <property type="nucleotide sequence ID" value="NZ_FNFB01000007.1"/>
</dbReference>
<dbReference type="PANTHER" id="PTHR31686">
    <property type="match status" value="1"/>
</dbReference>
<keyword evidence="5 8" id="KW-0812">Transmembrane</keyword>
<dbReference type="AlphaFoldDB" id="A0A1G9BLA7"/>
<keyword evidence="3" id="KW-0813">Transport</keyword>
<dbReference type="PANTHER" id="PTHR31686:SF1">
    <property type="entry name" value="SULFITE EFFLUX PUMP SSU1"/>
    <property type="match status" value="1"/>
</dbReference>
<name>A0A1G9BLA7_9ACTN</name>
<evidence type="ECO:0000313" key="10">
    <source>
        <dbReference type="Proteomes" id="UP000198683"/>
    </source>
</evidence>
<evidence type="ECO:0000256" key="8">
    <source>
        <dbReference type="SAM" id="Phobius"/>
    </source>
</evidence>
<feature type="transmembrane region" description="Helical" evidence="8">
    <location>
        <begin position="38"/>
        <end position="57"/>
    </location>
</feature>
<feature type="transmembrane region" description="Helical" evidence="8">
    <location>
        <begin position="175"/>
        <end position="198"/>
    </location>
</feature>
<keyword evidence="10" id="KW-1185">Reference proteome</keyword>
<comment type="similarity">
    <text evidence="2">Belongs to the tellurite-resistance/dicarboxylate transporter (TDT) family.</text>
</comment>
<feature type="transmembrane region" description="Helical" evidence="8">
    <location>
        <begin position="142"/>
        <end position="163"/>
    </location>
</feature>
<feature type="transmembrane region" description="Helical" evidence="8">
    <location>
        <begin position="317"/>
        <end position="336"/>
    </location>
</feature>
<evidence type="ECO:0000256" key="1">
    <source>
        <dbReference type="ARBA" id="ARBA00004651"/>
    </source>
</evidence>
<evidence type="ECO:0000256" key="3">
    <source>
        <dbReference type="ARBA" id="ARBA00022448"/>
    </source>
</evidence>
<evidence type="ECO:0000256" key="7">
    <source>
        <dbReference type="ARBA" id="ARBA00023136"/>
    </source>
</evidence>
<dbReference type="Gene3D" id="1.50.10.150">
    <property type="entry name" value="Voltage-dependent anion channel"/>
    <property type="match status" value="1"/>
</dbReference>
<dbReference type="STRING" id="683260.SAMN05421874_107209"/>
<dbReference type="Proteomes" id="UP000198683">
    <property type="component" value="Unassembled WGS sequence"/>
</dbReference>
<keyword evidence="6 8" id="KW-1133">Transmembrane helix</keyword>
<keyword evidence="7 8" id="KW-0472">Membrane</keyword>
<dbReference type="InterPro" id="IPR038665">
    <property type="entry name" value="Voltage-dep_anion_channel_sf"/>
</dbReference>
<accession>A0A1G9BLA7</accession>